<sequence>MTPQPTRKNDQNGTVPANTPRLRLKAKAPHGGYVDGAWWPHSDDLAVELPDLLAVLSVRLGRIDRVSYRLNAWTNAPRKLTTGGRAVRLDGYRRQPVNTIEVLGLDDARDRLILLVIPPRTDPDDAHATMMAAAQTGNAASADGLLMISPRDRERRTQAAGAQDRWESEGGTAASRQVEQVLA</sequence>
<reference evidence="2 3" key="1">
    <citation type="submission" date="2015-01" db="EMBL/GenBank/DDBJ databases">
        <title>Genome sequence of Mycobacterium llatzerense and Mycobacterium immunogenum recovered from brain abscess.</title>
        <authorList>
            <person name="Greninger A.L."/>
            <person name="Langelier C."/>
            <person name="Cunningham G."/>
            <person name="Chiu C.Y."/>
            <person name="Miller S."/>
        </authorList>
    </citation>
    <scope>NUCLEOTIDE SEQUENCE [LARGE SCALE GENOMIC DNA]</scope>
    <source>
        <strain evidence="2 3">CLUC14</strain>
    </source>
</reference>
<dbReference type="AlphaFoldDB" id="A0A0D1LAG3"/>
<name>A0A0D1LAG3_9MYCO</name>
<dbReference type="STRING" id="280871.TL10_05920"/>
<comment type="caution">
    <text evidence="2">The sequence shown here is derived from an EMBL/GenBank/DDBJ whole genome shotgun (WGS) entry which is preliminary data.</text>
</comment>
<dbReference type="InterPro" id="IPR046036">
    <property type="entry name" value="DUF5994"/>
</dbReference>
<feature type="compositionally biased region" description="Polar residues" evidence="1">
    <location>
        <begin position="1"/>
        <end position="17"/>
    </location>
</feature>
<feature type="compositionally biased region" description="Polar residues" evidence="1">
    <location>
        <begin position="174"/>
        <end position="183"/>
    </location>
</feature>
<organism evidence="2 3">
    <name type="scientific">Mycolicibacterium llatzerense</name>
    <dbReference type="NCBI Taxonomy" id="280871"/>
    <lineage>
        <taxon>Bacteria</taxon>
        <taxon>Bacillati</taxon>
        <taxon>Actinomycetota</taxon>
        <taxon>Actinomycetes</taxon>
        <taxon>Mycobacteriales</taxon>
        <taxon>Mycobacteriaceae</taxon>
        <taxon>Mycolicibacterium</taxon>
    </lineage>
</organism>
<proteinExistence type="predicted"/>
<evidence type="ECO:0000313" key="2">
    <source>
        <dbReference type="EMBL" id="KIU17810.1"/>
    </source>
</evidence>
<evidence type="ECO:0000313" key="3">
    <source>
        <dbReference type="Proteomes" id="UP000032221"/>
    </source>
</evidence>
<feature type="region of interest" description="Disordered" evidence="1">
    <location>
        <begin position="1"/>
        <end position="22"/>
    </location>
</feature>
<evidence type="ECO:0000256" key="1">
    <source>
        <dbReference type="SAM" id="MobiDB-lite"/>
    </source>
</evidence>
<dbReference type="Pfam" id="PF19457">
    <property type="entry name" value="DUF5994"/>
    <property type="match status" value="1"/>
</dbReference>
<dbReference type="PATRIC" id="fig|280871.6.peg.1219"/>
<dbReference type="EMBL" id="JXST01000006">
    <property type="protein sequence ID" value="KIU17810.1"/>
    <property type="molecule type" value="Genomic_DNA"/>
</dbReference>
<dbReference type="RefSeq" id="WP_043401404.1">
    <property type="nucleotide sequence ID" value="NZ_JXST01000006.1"/>
</dbReference>
<feature type="region of interest" description="Disordered" evidence="1">
    <location>
        <begin position="153"/>
        <end position="183"/>
    </location>
</feature>
<keyword evidence="3" id="KW-1185">Reference proteome</keyword>
<dbReference type="Proteomes" id="UP000032221">
    <property type="component" value="Unassembled WGS sequence"/>
</dbReference>
<gene>
    <name evidence="2" type="ORF">TL10_05920</name>
</gene>
<accession>A0A0D1LAG3</accession>
<protein>
    <submittedName>
        <fullName evidence="2">Uncharacterized protein</fullName>
    </submittedName>
</protein>